<evidence type="ECO:0000256" key="1">
    <source>
        <dbReference type="SAM" id="Phobius"/>
    </source>
</evidence>
<protein>
    <submittedName>
        <fullName evidence="2">Uncharacterized protein</fullName>
    </submittedName>
</protein>
<sequence length="81" mass="9447">MKYLLVVFENICFAIGLFVVIFVLTSVINGSKVSLYRDGEQLYCFSGDFKHRCINSQNEESKYEKTSPDFNWLYLFNSLRG</sequence>
<gene>
    <name evidence="2" type="ORF">ESCO13_00221</name>
</gene>
<keyword evidence="1" id="KW-0812">Transmembrane</keyword>
<dbReference type="EMBL" id="KX552041">
    <property type="protein sequence ID" value="AOQ27346.1"/>
    <property type="molecule type" value="Genomic_DNA"/>
</dbReference>
<evidence type="ECO:0000313" key="3">
    <source>
        <dbReference type="Proteomes" id="UP000225358"/>
    </source>
</evidence>
<dbReference type="Proteomes" id="UP000225358">
    <property type="component" value="Segment"/>
</dbReference>
<keyword evidence="1" id="KW-0472">Membrane</keyword>
<keyword evidence="1" id="KW-1133">Transmembrane helix</keyword>
<keyword evidence="3" id="KW-1185">Reference proteome</keyword>
<feature type="transmembrane region" description="Helical" evidence="1">
    <location>
        <begin position="6"/>
        <end position="28"/>
    </location>
</feature>
<accession>A0A1D7XFK6</accession>
<name>A0A1D7XFK6_9CAUD</name>
<reference evidence="2" key="1">
    <citation type="submission" date="2017-02" db="EMBL/GenBank/DDBJ databases">
        <title>Complete genome sequence of two Escherichia coli phages, vB_EcoM_ ESCO5 and vB_EcoM_ESCO13, which are related to phAPEC8.</title>
        <authorList>
            <person name="Trotereau A."/>
            <person name="Gonnet M."/>
            <person name="Viardot A."/>
            <person name="Lalmanach A.-C."/>
            <person name="Guabiraba R."/>
            <person name="Chanteloup N."/>
            <person name="Schouler C."/>
        </authorList>
    </citation>
    <scope>NUCLEOTIDE SEQUENCE [LARGE SCALE GENOMIC DNA]</scope>
</reference>
<proteinExistence type="predicted"/>
<organism evidence="2 3">
    <name type="scientific">Escherichia phage ESCO13</name>
    <dbReference type="NCBI Taxonomy" id="1881104"/>
    <lineage>
        <taxon>Viruses</taxon>
        <taxon>Duplodnaviria</taxon>
        <taxon>Heunggongvirae</taxon>
        <taxon>Uroviricota</taxon>
        <taxon>Caudoviricetes</taxon>
        <taxon>Stephanstirmvirinae</taxon>
        <taxon>Phapecoctavirus</taxon>
        <taxon>Phapecoctavirus ESCO13</taxon>
    </lineage>
</organism>
<evidence type="ECO:0000313" key="2">
    <source>
        <dbReference type="EMBL" id="AOQ27346.1"/>
    </source>
</evidence>